<dbReference type="WBParaSite" id="PDA_v2.g4143.t1">
    <property type="protein sequence ID" value="PDA_v2.g4143.t1"/>
    <property type="gene ID" value="PDA_v2.g4143"/>
</dbReference>
<name>A0A914QKR9_9BILA</name>
<organism evidence="1 2">
    <name type="scientific">Panagrolaimus davidi</name>
    <dbReference type="NCBI Taxonomy" id="227884"/>
    <lineage>
        <taxon>Eukaryota</taxon>
        <taxon>Metazoa</taxon>
        <taxon>Ecdysozoa</taxon>
        <taxon>Nematoda</taxon>
        <taxon>Chromadorea</taxon>
        <taxon>Rhabditida</taxon>
        <taxon>Tylenchina</taxon>
        <taxon>Panagrolaimomorpha</taxon>
        <taxon>Panagrolaimoidea</taxon>
        <taxon>Panagrolaimidae</taxon>
        <taxon>Panagrolaimus</taxon>
    </lineage>
</organism>
<dbReference type="Proteomes" id="UP000887578">
    <property type="component" value="Unplaced"/>
</dbReference>
<accession>A0A914QKR9</accession>
<reference evidence="2" key="1">
    <citation type="submission" date="2022-11" db="UniProtKB">
        <authorList>
            <consortium name="WormBaseParasite"/>
        </authorList>
    </citation>
    <scope>IDENTIFICATION</scope>
</reference>
<evidence type="ECO:0000313" key="1">
    <source>
        <dbReference type="Proteomes" id="UP000887578"/>
    </source>
</evidence>
<keyword evidence="1" id="KW-1185">Reference proteome</keyword>
<proteinExistence type="predicted"/>
<evidence type="ECO:0000313" key="2">
    <source>
        <dbReference type="WBParaSite" id="PDA_v2.g4143.t1"/>
    </source>
</evidence>
<sequence length="123" mass="13477">MFLIYRNQEIDSQASGCAMDCRVTVVDGYGRTIDRNCGSYCYANGSTITITFVHAFKDNSGQTDTASVSVSTIPNPYTTSTMFNPFNDRDGDGNSATTFSTVFGNVFTLMSMIFLKSILQNLL</sequence>
<dbReference type="AlphaFoldDB" id="A0A914QKR9"/>
<protein>
    <submittedName>
        <fullName evidence="2">Uncharacterized protein</fullName>
    </submittedName>
</protein>